<evidence type="ECO:0000313" key="3">
    <source>
        <dbReference type="Proteomes" id="UP000828390"/>
    </source>
</evidence>
<gene>
    <name evidence="2" type="ORF">DPMN_002879</name>
</gene>
<evidence type="ECO:0000313" key="2">
    <source>
        <dbReference type="EMBL" id="KAH3878978.1"/>
    </source>
</evidence>
<evidence type="ECO:0000256" key="1">
    <source>
        <dbReference type="SAM" id="MobiDB-lite"/>
    </source>
</evidence>
<comment type="caution">
    <text evidence="2">The sequence shown here is derived from an EMBL/GenBank/DDBJ whole genome shotgun (WGS) entry which is preliminary data.</text>
</comment>
<accession>A0A9D4MM70</accession>
<feature type="region of interest" description="Disordered" evidence="1">
    <location>
        <begin position="36"/>
        <end position="60"/>
    </location>
</feature>
<sequence length="60" mass="6259">MSKQVLKVNTLLSGRLAIGSGQSLVTSSGQLDAHDGTVVDVGKDGGSPKNLCSDWSTQWK</sequence>
<organism evidence="2 3">
    <name type="scientific">Dreissena polymorpha</name>
    <name type="common">Zebra mussel</name>
    <name type="synonym">Mytilus polymorpha</name>
    <dbReference type="NCBI Taxonomy" id="45954"/>
    <lineage>
        <taxon>Eukaryota</taxon>
        <taxon>Metazoa</taxon>
        <taxon>Spiralia</taxon>
        <taxon>Lophotrochozoa</taxon>
        <taxon>Mollusca</taxon>
        <taxon>Bivalvia</taxon>
        <taxon>Autobranchia</taxon>
        <taxon>Heteroconchia</taxon>
        <taxon>Euheterodonta</taxon>
        <taxon>Imparidentia</taxon>
        <taxon>Neoheterodontei</taxon>
        <taxon>Myida</taxon>
        <taxon>Dreissenoidea</taxon>
        <taxon>Dreissenidae</taxon>
        <taxon>Dreissena</taxon>
    </lineage>
</organism>
<proteinExistence type="predicted"/>
<reference evidence="2" key="1">
    <citation type="journal article" date="2019" name="bioRxiv">
        <title>The Genome of the Zebra Mussel, Dreissena polymorpha: A Resource for Invasive Species Research.</title>
        <authorList>
            <person name="McCartney M.A."/>
            <person name="Auch B."/>
            <person name="Kono T."/>
            <person name="Mallez S."/>
            <person name="Zhang Y."/>
            <person name="Obille A."/>
            <person name="Becker A."/>
            <person name="Abrahante J.E."/>
            <person name="Garbe J."/>
            <person name="Badalamenti J.P."/>
            <person name="Herman A."/>
            <person name="Mangelson H."/>
            <person name="Liachko I."/>
            <person name="Sullivan S."/>
            <person name="Sone E.D."/>
            <person name="Koren S."/>
            <person name="Silverstein K.A.T."/>
            <person name="Beckman K.B."/>
            <person name="Gohl D.M."/>
        </authorList>
    </citation>
    <scope>NUCLEOTIDE SEQUENCE</scope>
    <source>
        <strain evidence="2">Duluth1</strain>
        <tissue evidence="2">Whole animal</tissue>
    </source>
</reference>
<reference evidence="2" key="2">
    <citation type="submission" date="2020-11" db="EMBL/GenBank/DDBJ databases">
        <authorList>
            <person name="McCartney M.A."/>
            <person name="Auch B."/>
            <person name="Kono T."/>
            <person name="Mallez S."/>
            <person name="Becker A."/>
            <person name="Gohl D.M."/>
            <person name="Silverstein K.A.T."/>
            <person name="Koren S."/>
            <person name="Bechman K.B."/>
            <person name="Herman A."/>
            <person name="Abrahante J.E."/>
            <person name="Garbe J."/>
        </authorList>
    </citation>
    <scope>NUCLEOTIDE SEQUENCE</scope>
    <source>
        <strain evidence="2">Duluth1</strain>
        <tissue evidence="2">Whole animal</tissue>
    </source>
</reference>
<name>A0A9D4MM70_DREPO</name>
<dbReference type="Proteomes" id="UP000828390">
    <property type="component" value="Unassembled WGS sequence"/>
</dbReference>
<dbReference type="EMBL" id="JAIWYP010000001">
    <property type="protein sequence ID" value="KAH3878978.1"/>
    <property type="molecule type" value="Genomic_DNA"/>
</dbReference>
<protein>
    <submittedName>
        <fullName evidence="2">Uncharacterized protein</fullName>
    </submittedName>
</protein>
<dbReference type="AlphaFoldDB" id="A0A9D4MM70"/>
<keyword evidence="3" id="KW-1185">Reference proteome</keyword>